<organism evidence="2 3">
    <name type="scientific">Bemisia tabaci</name>
    <name type="common">Sweetpotato whitefly</name>
    <name type="synonym">Aleurodes tabaci</name>
    <dbReference type="NCBI Taxonomy" id="7038"/>
    <lineage>
        <taxon>Eukaryota</taxon>
        <taxon>Metazoa</taxon>
        <taxon>Ecdysozoa</taxon>
        <taxon>Arthropoda</taxon>
        <taxon>Hexapoda</taxon>
        <taxon>Insecta</taxon>
        <taxon>Pterygota</taxon>
        <taxon>Neoptera</taxon>
        <taxon>Paraneoptera</taxon>
        <taxon>Hemiptera</taxon>
        <taxon>Sternorrhyncha</taxon>
        <taxon>Aleyrodoidea</taxon>
        <taxon>Aleyrodidae</taxon>
        <taxon>Aleyrodinae</taxon>
        <taxon>Bemisia</taxon>
    </lineage>
</organism>
<reference evidence="2" key="1">
    <citation type="submission" date="2021-12" db="EMBL/GenBank/DDBJ databases">
        <authorList>
            <person name="King R."/>
        </authorList>
    </citation>
    <scope>NUCLEOTIDE SEQUENCE</scope>
</reference>
<evidence type="ECO:0000256" key="1">
    <source>
        <dbReference type="SAM" id="MobiDB-lite"/>
    </source>
</evidence>
<protein>
    <submittedName>
        <fullName evidence="2">Uncharacterized protein</fullName>
    </submittedName>
</protein>
<dbReference type="EMBL" id="OU963865">
    <property type="protein sequence ID" value="CAH0388838.1"/>
    <property type="molecule type" value="Genomic_DNA"/>
</dbReference>
<accession>A0A9P0ACS9</accession>
<proteinExistence type="predicted"/>
<dbReference type="Proteomes" id="UP001152759">
    <property type="component" value="Chromosome 4"/>
</dbReference>
<keyword evidence="3" id="KW-1185">Reference proteome</keyword>
<gene>
    <name evidence="2" type="ORF">BEMITA_LOCUS7723</name>
</gene>
<name>A0A9P0ACS9_BEMTA</name>
<evidence type="ECO:0000313" key="3">
    <source>
        <dbReference type="Proteomes" id="UP001152759"/>
    </source>
</evidence>
<dbReference type="KEGG" id="btab:109040202"/>
<feature type="region of interest" description="Disordered" evidence="1">
    <location>
        <begin position="291"/>
        <end position="313"/>
    </location>
</feature>
<dbReference type="AlphaFoldDB" id="A0A9P0ACS9"/>
<evidence type="ECO:0000313" key="2">
    <source>
        <dbReference type="EMBL" id="CAH0388838.1"/>
    </source>
</evidence>
<sequence>MEVPWMEIGIGSKDRTMGPLFRVLFAVSLAVLIAQGAHSRIQYGADGEPEKTDKTEDASTALTTVAEDSLSQKVSATAAPELDHPSELQVIDDTTKEIVTEMEQRVSKAKEYVQQVNQWIGWAYSVGTVKKAVKRSLKMGRRDIAQARFQVRNILCDRYDNFKIITDSSTPADPELVEAVKTLESPEAPLNPVFTGLKEHNKRLLRRQKSQEPHTLNEWKEYFMKVSKESMDSYTEEMTQIEKSAQSSLNTLYNALVIWQDANRDLKGGQEKPTNVEEKLALIRPAMKLGEQLGCAPSQQSPKLEGPTSRRNA</sequence>